<dbReference type="OrthoDB" id="5329992at2"/>
<organism evidence="2 3">
    <name type="scientific">Helicobacter saguini</name>
    <dbReference type="NCBI Taxonomy" id="1548018"/>
    <lineage>
        <taxon>Bacteria</taxon>
        <taxon>Pseudomonadati</taxon>
        <taxon>Campylobacterota</taxon>
        <taxon>Epsilonproteobacteria</taxon>
        <taxon>Campylobacterales</taxon>
        <taxon>Helicobacteraceae</taxon>
        <taxon>Helicobacter</taxon>
    </lineage>
</organism>
<dbReference type="RefSeq" id="WP_034573682.1">
    <property type="nucleotide sequence ID" value="NZ_JRMP02000011.1"/>
</dbReference>
<evidence type="ECO:0000313" key="3">
    <source>
        <dbReference type="Proteomes" id="UP000029714"/>
    </source>
</evidence>
<dbReference type="Proteomes" id="UP000477070">
    <property type="component" value="Unassembled WGS sequence"/>
</dbReference>
<dbReference type="AlphaFoldDB" id="A0A347VS74"/>
<accession>A0A347VS74</accession>
<reference evidence="2 3" key="1">
    <citation type="journal article" date="2014" name="Genome Announc.">
        <title>Draft genome sequences of eight enterohepatic helicobacter species isolated from both laboratory and wild rodents.</title>
        <authorList>
            <person name="Sheh A."/>
            <person name="Shen Z."/>
            <person name="Fox J.G."/>
        </authorList>
    </citation>
    <scope>NUCLEOTIDE SEQUENCE [LARGE SCALE GENOMIC DNA]</scope>
    <source>
        <strain evidence="2 3">MIT 97-6194</strain>
    </source>
</reference>
<evidence type="ECO:0000313" key="2">
    <source>
        <dbReference type="EMBL" id="TLD94023.1"/>
    </source>
</evidence>
<dbReference type="EMBL" id="QBIU01000001">
    <property type="protein sequence ID" value="MWV69053.1"/>
    <property type="molecule type" value="Genomic_DNA"/>
</dbReference>
<protein>
    <submittedName>
        <fullName evidence="2">Uncharacterized protein</fullName>
    </submittedName>
</protein>
<evidence type="ECO:0000313" key="4">
    <source>
        <dbReference type="Proteomes" id="UP000477070"/>
    </source>
</evidence>
<dbReference type="EMBL" id="JRMP02000011">
    <property type="protein sequence ID" value="TLD94023.1"/>
    <property type="molecule type" value="Genomic_DNA"/>
</dbReference>
<gene>
    <name evidence="1" type="ORF">DCO61_03210</name>
    <name evidence="2" type="ORF">LS64_007655</name>
</gene>
<dbReference type="STRING" id="1548018.LS64_13125"/>
<comment type="caution">
    <text evidence="2">The sequence shown here is derived from an EMBL/GenBank/DDBJ whole genome shotgun (WGS) entry which is preliminary data.</text>
</comment>
<reference evidence="1 4" key="4">
    <citation type="submission" date="2019-12" db="EMBL/GenBank/DDBJ databases">
        <title>Multi-Generational Helicobacter saguini Isolates.</title>
        <authorList>
            <person name="Mannion A."/>
            <person name="Shen Z."/>
            <person name="Fox J.G."/>
        </authorList>
    </citation>
    <scope>NUCLEOTIDE SEQUENCE [LARGE SCALE GENOMIC DNA]</scope>
    <source>
        <strain evidence="1">16-048</strain>
        <strain evidence="4">16-048 (F4)</strain>
    </source>
</reference>
<reference evidence="2 3" key="2">
    <citation type="journal article" date="2016" name="Infect. Immun.">
        <title>Helicobacter saguini, a Novel Helicobacter Isolated from Cotton-Top Tamarins with Ulcerative Colitis, Has Proinflammatory Properties and Induces Typhlocolitis and Dysplasia in Gnotobiotic IL-10-/- Mice.</title>
        <authorList>
            <person name="Shen Z."/>
            <person name="Mannion A."/>
            <person name="Whary M.T."/>
            <person name="Muthupalani S."/>
            <person name="Sheh A."/>
            <person name="Feng Y."/>
            <person name="Gong G."/>
            <person name="Vandamme P."/>
            <person name="Holcombe H.R."/>
            <person name="Paster B.J."/>
            <person name="Fox J.G."/>
        </authorList>
    </citation>
    <scope>NUCLEOTIDE SEQUENCE [LARGE SCALE GENOMIC DNA]</scope>
    <source>
        <strain evidence="2 3">MIT 97-6194</strain>
    </source>
</reference>
<evidence type="ECO:0000313" key="1">
    <source>
        <dbReference type="EMBL" id="MWV69053.1"/>
    </source>
</evidence>
<reference evidence="2" key="3">
    <citation type="submission" date="2018-04" db="EMBL/GenBank/DDBJ databases">
        <authorList>
            <person name="Sheh A."/>
            <person name="Shen Z."/>
            <person name="Mannion A.J."/>
            <person name="Fox J.G."/>
        </authorList>
    </citation>
    <scope>NUCLEOTIDE SEQUENCE</scope>
    <source>
        <strain evidence="2">MIT 97-6194</strain>
    </source>
</reference>
<proteinExistence type="predicted"/>
<keyword evidence="3" id="KW-1185">Reference proteome</keyword>
<sequence>MNNVALKDLQNALHKDLKILPKGSNFIVKENAECSAIKEIHFTFKNKDDIVIIRQFENIHTIDLFDKISTNCFCDFIVFMNINNNLQIALCELKSSYCDKHLKKAIEQFKSSKLFLHYLLHSYVYYFENNDFESINLDSIIKLYYIYPKPPISNKKSTHIKNITQENIIFREIEITNKIHICSDGYEFFNKR</sequence>
<dbReference type="Proteomes" id="UP000029714">
    <property type="component" value="Unassembled WGS sequence"/>
</dbReference>
<name>A0A347VS74_9HELI</name>